<evidence type="ECO:0000313" key="3">
    <source>
        <dbReference type="Proteomes" id="UP001153321"/>
    </source>
</evidence>
<feature type="signal peptide" evidence="1">
    <location>
        <begin position="1"/>
        <end position="23"/>
    </location>
</feature>
<dbReference type="EMBL" id="LR824537">
    <property type="protein sequence ID" value="CAH1645303.1"/>
    <property type="molecule type" value="Genomic_DNA"/>
</dbReference>
<organism evidence="2 3">
    <name type="scientific">Spodoptera littoralis</name>
    <name type="common">Egyptian cotton leafworm</name>
    <dbReference type="NCBI Taxonomy" id="7109"/>
    <lineage>
        <taxon>Eukaryota</taxon>
        <taxon>Metazoa</taxon>
        <taxon>Ecdysozoa</taxon>
        <taxon>Arthropoda</taxon>
        <taxon>Hexapoda</taxon>
        <taxon>Insecta</taxon>
        <taxon>Pterygota</taxon>
        <taxon>Neoptera</taxon>
        <taxon>Endopterygota</taxon>
        <taxon>Lepidoptera</taxon>
        <taxon>Glossata</taxon>
        <taxon>Ditrysia</taxon>
        <taxon>Noctuoidea</taxon>
        <taxon>Noctuidae</taxon>
        <taxon>Amphipyrinae</taxon>
        <taxon>Spodoptera</taxon>
    </lineage>
</organism>
<accession>A0A9P0N573</accession>
<evidence type="ECO:0000313" key="2">
    <source>
        <dbReference type="EMBL" id="CAH1645303.1"/>
    </source>
</evidence>
<protein>
    <submittedName>
        <fullName evidence="2">Uncharacterized protein</fullName>
    </submittedName>
</protein>
<gene>
    <name evidence="2" type="ORF">SPLIT_LOCUS10656</name>
</gene>
<feature type="chain" id="PRO_5040404885" evidence="1">
    <location>
        <begin position="24"/>
        <end position="250"/>
    </location>
</feature>
<keyword evidence="1" id="KW-0732">Signal</keyword>
<keyword evidence="3" id="KW-1185">Reference proteome</keyword>
<evidence type="ECO:0000256" key="1">
    <source>
        <dbReference type="SAM" id="SignalP"/>
    </source>
</evidence>
<sequence>MPIGDADCLPSAFFIYVLTASLAKWPCGRKCDCRARGLGFDSRVGQSITGFLKISVVARSLELCPIFSCVMGAFINIQVHIHNDTQTRNNNLWITQSVVPRHTFRGSRLPSHRTSRAGVSLLPYTEHNSRLRVNTEIFHDHDRKPSNTLPDPGIEPETPCPAVALATKAGKRADGSPDGKQSASPMDTLLGIRSLRIVGDSEIGEGGRVAGPPVTSLTRRKRCFTSVFCEAVVSLRSSRPIHAEAWLTHT</sequence>
<proteinExistence type="predicted"/>
<dbReference type="AlphaFoldDB" id="A0A9P0N573"/>
<name>A0A9P0N573_SPOLI</name>
<reference evidence="2" key="1">
    <citation type="submission" date="2022-02" db="EMBL/GenBank/DDBJ databases">
        <authorList>
            <person name="King R."/>
        </authorList>
    </citation>
    <scope>NUCLEOTIDE SEQUENCE</scope>
</reference>
<dbReference type="Proteomes" id="UP001153321">
    <property type="component" value="Chromosome 6"/>
</dbReference>